<evidence type="ECO:0000313" key="6">
    <source>
        <dbReference type="Proteomes" id="UP000198790"/>
    </source>
</evidence>
<comment type="subcellular location">
    <subcellularLocation>
        <location evidence="1">Cell envelope</location>
    </subcellularLocation>
</comment>
<dbReference type="AlphaFoldDB" id="A0A1I1AQM3"/>
<feature type="chain" id="PRO_5011709817" evidence="3">
    <location>
        <begin position="23"/>
        <end position="375"/>
    </location>
</feature>
<keyword evidence="2 3" id="KW-0732">Signal</keyword>
<evidence type="ECO:0000256" key="2">
    <source>
        <dbReference type="ARBA" id="ARBA00022729"/>
    </source>
</evidence>
<dbReference type="OrthoDB" id="650514at2"/>
<sequence>MKNNKVLILFLLLAAMSSCVDSTEKITQPDVSNDRKEMLTFWVEELILPSYAEFDKDLQAMVISAEEFTTNPTEASLSAFRTSWTEAYISWQNVEMYEVGPAEKYTLRSFYNIYPADVAGIQNNINSGTANLNLPSAYAQQGFPALDFLLNGVAAQDENILAFYQDSEKGAQRLSYVNVLVSRMNTLLDQVISDWKGTAKADFISRTGLDIGSSTASLVNAYVLYYERHVRSGKFGIPSGATIASAGTPNPDKVEAYYKKDISGKLAKTAQLAFSNFFNGIANGKQGPSLKSYLNSIDAKDPSTGKLLSEYINEQFSIIENLVEALSDDYYYQIETDNDAMVKVYQEMQKAVRILKVDMTSAMSITITYTDNDGD</sequence>
<evidence type="ECO:0000256" key="3">
    <source>
        <dbReference type="SAM" id="SignalP"/>
    </source>
</evidence>
<name>A0A1I1AQM3_9BACT</name>
<evidence type="ECO:0000259" key="4">
    <source>
        <dbReference type="Pfam" id="PF09375"/>
    </source>
</evidence>
<dbReference type="STRING" id="237018.SAMN04489723_10946"/>
<feature type="signal peptide" evidence="3">
    <location>
        <begin position="1"/>
        <end position="22"/>
    </location>
</feature>
<proteinExistence type="predicted"/>
<reference evidence="5 6" key="1">
    <citation type="submission" date="2016-10" db="EMBL/GenBank/DDBJ databases">
        <authorList>
            <person name="de Groot N.N."/>
        </authorList>
    </citation>
    <scope>NUCLEOTIDE SEQUENCE [LARGE SCALE GENOMIC DNA]</scope>
    <source>
        <strain evidence="5 6">DSM 23399</strain>
    </source>
</reference>
<dbReference type="EMBL" id="FOKK01000009">
    <property type="protein sequence ID" value="SFB40324.1"/>
    <property type="molecule type" value="Genomic_DNA"/>
</dbReference>
<evidence type="ECO:0000256" key="1">
    <source>
        <dbReference type="ARBA" id="ARBA00004196"/>
    </source>
</evidence>
<dbReference type="Gene3D" id="1.20.1420.20">
    <property type="entry name" value="M75 peptidase, HXXE motif"/>
    <property type="match status" value="1"/>
</dbReference>
<dbReference type="Pfam" id="PF09375">
    <property type="entry name" value="Peptidase_M75"/>
    <property type="match status" value="1"/>
</dbReference>
<evidence type="ECO:0000313" key="5">
    <source>
        <dbReference type="EMBL" id="SFB40324.1"/>
    </source>
</evidence>
<dbReference type="GO" id="GO:0030313">
    <property type="term" value="C:cell envelope"/>
    <property type="evidence" value="ECO:0007669"/>
    <property type="project" value="UniProtKB-SubCell"/>
</dbReference>
<accession>A0A1I1AQM3</accession>
<organism evidence="5 6">
    <name type="scientific">Algoriphagus aquimarinus</name>
    <dbReference type="NCBI Taxonomy" id="237018"/>
    <lineage>
        <taxon>Bacteria</taxon>
        <taxon>Pseudomonadati</taxon>
        <taxon>Bacteroidota</taxon>
        <taxon>Cytophagia</taxon>
        <taxon>Cytophagales</taxon>
        <taxon>Cyclobacteriaceae</taxon>
        <taxon>Algoriphagus</taxon>
    </lineage>
</organism>
<dbReference type="InterPro" id="IPR034984">
    <property type="entry name" value="Imelysin-like_IPPA"/>
</dbReference>
<dbReference type="InterPro" id="IPR018976">
    <property type="entry name" value="Imelysin-like"/>
</dbReference>
<dbReference type="CDD" id="cd14659">
    <property type="entry name" value="Imelysin-like_IPPA"/>
    <property type="match status" value="1"/>
</dbReference>
<dbReference type="PROSITE" id="PS51257">
    <property type="entry name" value="PROKAR_LIPOPROTEIN"/>
    <property type="match status" value="1"/>
</dbReference>
<keyword evidence="6" id="KW-1185">Reference proteome</keyword>
<dbReference type="Proteomes" id="UP000198790">
    <property type="component" value="Unassembled WGS sequence"/>
</dbReference>
<feature type="domain" description="Imelysin-like" evidence="4">
    <location>
        <begin position="47"/>
        <end position="344"/>
    </location>
</feature>
<gene>
    <name evidence="5" type="ORF">SAMN04489723_10946</name>
</gene>
<protein>
    <submittedName>
        <fullName evidence="5">Imelysin</fullName>
    </submittedName>
</protein>
<dbReference type="RefSeq" id="WP_092898040.1">
    <property type="nucleotide sequence ID" value="NZ_FOKK01000009.1"/>
</dbReference>
<dbReference type="InterPro" id="IPR038352">
    <property type="entry name" value="Imelysin_sf"/>
</dbReference>